<dbReference type="InterPro" id="IPR023045">
    <property type="entry name" value="MoaC"/>
</dbReference>
<organism evidence="5">
    <name type="scientific">Fervidicoccus fontis</name>
    <dbReference type="NCBI Taxonomy" id="683846"/>
    <lineage>
        <taxon>Archaea</taxon>
        <taxon>Thermoproteota</taxon>
        <taxon>Thermoprotei</taxon>
        <taxon>Fervidicoccales</taxon>
        <taxon>Fervidicoccaceae</taxon>
        <taxon>Fervidicoccus</taxon>
    </lineage>
</organism>
<keyword evidence="3 5" id="KW-0456">Lyase</keyword>
<protein>
    <recommendedName>
        <fullName evidence="3">Probable cyclic pyranopterin monophosphate synthase</fullName>
        <ecNumber evidence="3">4.6.1.17</ecNumber>
    </recommendedName>
    <alternativeName>
        <fullName evidence="3">Molybdenum cofactor biosynthesis protein C</fullName>
    </alternativeName>
</protein>
<reference evidence="5" key="1">
    <citation type="journal article" date="2020" name="mSystems">
        <title>Genome- and Community-Level Interaction Insights into Carbon Utilization and Element Cycling Functions of Hydrothermarchaeota in Hydrothermal Sediment.</title>
        <authorList>
            <person name="Zhou Z."/>
            <person name="Liu Y."/>
            <person name="Xu W."/>
            <person name="Pan J."/>
            <person name="Luo Z.H."/>
            <person name="Li M."/>
        </authorList>
    </citation>
    <scope>NUCLEOTIDE SEQUENCE [LARGE SCALE GENOMIC DNA]</scope>
    <source>
        <strain evidence="5">SpSt-885</strain>
    </source>
</reference>
<dbReference type="EMBL" id="DTLS01000051">
    <property type="protein sequence ID" value="HGZ59951.1"/>
    <property type="molecule type" value="Genomic_DNA"/>
</dbReference>
<evidence type="ECO:0000259" key="4">
    <source>
        <dbReference type="Pfam" id="PF01967"/>
    </source>
</evidence>
<dbReference type="SUPFAM" id="SSF55040">
    <property type="entry name" value="Molybdenum cofactor biosynthesis protein C, MoaC"/>
    <property type="match status" value="1"/>
</dbReference>
<feature type="binding site" evidence="3">
    <location>
        <begin position="65"/>
        <end position="67"/>
    </location>
    <ligand>
        <name>substrate</name>
    </ligand>
</feature>
<dbReference type="EC" id="4.6.1.17" evidence="3"/>
<feature type="active site" evidence="3">
    <location>
        <position position="116"/>
    </location>
</feature>
<dbReference type="GO" id="GO:0006777">
    <property type="term" value="P:Mo-molybdopterin cofactor biosynthetic process"/>
    <property type="evidence" value="ECO:0007669"/>
    <property type="project" value="UniProtKB-UniRule"/>
</dbReference>
<feature type="binding site" evidence="3">
    <location>
        <begin position="101"/>
        <end position="102"/>
    </location>
    <ligand>
        <name>substrate</name>
    </ligand>
</feature>
<comment type="pathway">
    <text evidence="1 3">Cofactor biosynthesis; molybdopterin biosynthesis.</text>
</comment>
<comment type="caution">
    <text evidence="5">The sequence shown here is derived from an EMBL/GenBank/DDBJ whole genome shotgun (WGS) entry which is preliminary data.</text>
</comment>
<dbReference type="NCBIfam" id="TIGR00581">
    <property type="entry name" value="moaC"/>
    <property type="match status" value="1"/>
</dbReference>
<keyword evidence="2 3" id="KW-0501">Molybdenum cofactor biosynthesis</keyword>
<proteinExistence type="inferred from homology"/>
<dbReference type="UniPathway" id="UPA00344"/>
<dbReference type="HAMAP" id="MF_01224_A">
    <property type="entry name" value="MoaC_A"/>
    <property type="match status" value="1"/>
</dbReference>
<evidence type="ECO:0000313" key="5">
    <source>
        <dbReference type="EMBL" id="HGZ59951.1"/>
    </source>
</evidence>
<dbReference type="InterPro" id="IPR023047">
    <property type="entry name" value="Mo_CF_biosynth-C_arc"/>
</dbReference>
<dbReference type="GO" id="GO:0061799">
    <property type="term" value="F:cyclic pyranopterin monophosphate synthase activity"/>
    <property type="evidence" value="ECO:0007669"/>
    <property type="project" value="UniProtKB-UniRule"/>
</dbReference>
<comment type="subunit">
    <text evidence="3">Homohexamer; trimer of dimers.</text>
</comment>
<accession>A0A7J3SJY8</accession>
<name>A0A7J3SJY8_9CREN</name>
<evidence type="ECO:0000256" key="2">
    <source>
        <dbReference type="ARBA" id="ARBA00023150"/>
    </source>
</evidence>
<dbReference type="Pfam" id="PF01967">
    <property type="entry name" value="MoaC"/>
    <property type="match status" value="1"/>
</dbReference>
<dbReference type="Gene3D" id="3.30.70.640">
    <property type="entry name" value="Molybdopterin cofactor biosynthesis C (MoaC) domain"/>
    <property type="match status" value="1"/>
</dbReference>
<comment type="function">
    <text evidence="3">Catalyzes the conversion of (8S)-3',8-cyclo-7,8-dihydroguanosine 5'-triphosphate to cyclic pyranopterin monophosphate (cPMP).</text>
</comment>
<evidence type="ECO:0000256" key="3">
    <source>
        <dbReference type="HAMAP-Rule" id="MF_01224"/>
    </source>
</evidence>
<comment type="similarity">
    <text evidence="3">Belongs to the MoaC family.</text>
</comment>
<comment type="catalytic activity">
    <reaction evidence="3">
        <text>(8S)-3',8-cyclo-7,8-dihydroguanosine 5'-triphosphate = cyclic pyranopterin phosphate + diphosphate</text>
        <dbReference type="Rhea" id="RHEA:49580"/>
        <dbReference type="ChEBI" id="CHEBI:33019"/>
        <dbReference type="ChEBI" id="CHEBI:59648"/>
        <dbReference type="ChEBI" id="CHEBI:131766"/>
        <dbReference type="EC" id="4.6.1.17"/>
    </reaction>
</comment>
<dbReference type="NCBIfam" id="NF008999">
    <property type="entry name" value="PRK12343.1"/>
    <property type="match status" value="1"/>
</dbReference>
<feature type="domain" description="Molybdopterin cofactor biosynthesis C (MoaC)" evidence="4">
    <location>
        <begin position="5"/>
        <end position="143"/>
    </location>
</feature>
<gene>
    <name evidence="3 5" type="primary">moaC</name>
    <name evidence="5" type="ORF">ENW83_01925</name>
</gene>
<dbReference type="InterPro" id="IPR002820">
    <property type="entry name" value="Mopterin_CF_biosynth-C_dom"/>
</dbReference>
<evidence type="ECO:0000256" key="1">
    <source>
        <dbReference type="ARBA" id="ARBA00005046"/>
    </source>
</evidence>
<dbReference type="InterPro" id="IPR036522">
    <property type="entry name" value="MoaC_sf"/>
</dbReference>
<dbReference type="AlphaFoldDB" id="A0A7J3SJY8"/>
<sequence>MEVKMIDIGEKEEVYREATAVGRIRLKKETIKIIKEGKVEKGDVIATATIAAILAVKKTPEILPLTHNIPITSVDVRFEFEEDLVTVYVTVKAYAKTGVEMEALNGASSALLNIWDMVKKYEKDEHGQYPMTAIEEIKVLEKVKKTK</sequence>